<keyword evidence="1" id="KW-1133">Transmembrane helix</keyword>
<dbReference type="EMBL" id="JAYWIO010000005">
    <property type="protein sequence ID" value="KAK7259895.1"/>
    <property type="molecule type" value="Genomic_DNA"/>
</dbReference>
<name>A0AAN9ENW9_CROPI</name>
<feature type="transmembrane region" description="Helical" evidence="1">
    <location>
        <begin position="44"/>
        <end position="65"/>
    </location>
</feature>
<dbReference type="Proteomes" id="UP001372338">
    <property type="component" value="Unassembled WGS sequence"/>
</dbReference>
<gene>
    <name evidence="2" type="ORF">RIF29_25510</name>
</gene>
<reference evidence="2 3" key="1">
    <citation type="submission" date="2024-01" db="EMBL/GenBank/DDBJ databases">
        <title>The genomes of 5 underutilized Papilionoideae crops provide insights into root nodulation and disease resistanc.</title>
        <authorList>
            <person name="Yuan L."/>
        </authorList>
    </citation>
    <scope>NUCLEOTIDE SEQUENCE [LARGE SCALE GENOMIC DNA]</scope>
    <source>
        <strain evidence="2">ZHUSHIDOU_FW_LH</strain>
        <tissue evidence="2">Leaf</tissue>
    </source>
</reference>
<evidence type="ECO:0000256" key="1">
    <source>
        <dbReference type="SAM" id="Phobius"/>
    </source>
</evidence>
<evidence type="ECO:0000313" key="3">
    <source>
        <dbReference type="Proteomes" id="UP001372338"/>
    </source>
</evidence>
<protein>
    <submittedName>
        <fullName evidence="2">Uncharacterized protein</fullName>
    </submittedName>
</protein>
<accession>A0AAN9ENW9</accession>
<dbReference type="AlphaFoldDB" id="A0AAN9ENW9"/>
<organism evidence="2 3">
    <name type="scientific">Crotalaria pallida</name>
    <name type="common">Smooth rattlebox</name>
    <name type="synonym">Crotalaria striata</name>
    <dbReference type="NCBI Taxonomy" id="3830"/>
    <lineage>
        <taxon>Eukaryota</taxon>
        <taxon>Viridiplantae</taxon>
        <taxon>Streptophyta</taxon>
        <taxon>Embryophyta</taxon>
        <taxon>Tracheophyta</taxon>
        <taxon>Spermatophyta</taxon>
        <taxon>Magnoliopsida</taxon>
        <taxon>eudicotyledons</taxon>
        <taxon>Gunneridae</taxon>
        <taxon>Pentapetalae</taxon>
        <taxon>rosids</taxon>
        <taxon>fabids</taxon>
        <taxon>Fabales</taxon>
        <taxon>Fabaceae</taxon>
        <taxon>Papilionoideae</taxon>
        <taxon>50 kb inversion clade</taxon>
        <taxon>genistoids sensu lato</taxon>
        <taxon>core genistoids</taxon>
        <taxon>Crotalarieae</taxon>
        <taxon>Crotalaria</taxon>
    </lineage>
</organism>
<keyword evidence="1" id="KW-0472">Membrane</keyword>
<keyword evidence="1" id="KW-0812">Transmembrane</keyword>
<evidence type="ECO:0000313" key="2">
    <source>
        <dbReference type="EMBL" id="KAK7259895.1"/>
    </source>
</evidence>
<keyword evidence="3" id="KW-1185">Reference proteome</keyword>
<comment type="caution">
    <text evidence="2">The sequence shown here is derived from an EMBL/GenBank/DDBJ whole genome shotgun (WGS) entry which is preliminary data.</text>
</comment>
<sequence>MKIALSPGPGLLDLSLIAAVIIITAASADWDFGSMHGFSADRELELVVAASLFLYVVDCSCSVSLKKNFISGSGGSKRKDQG</sequence>
<proteinExistence type="predicted"/>